<dbReference type="Gene3D" id="1.10.730.10">
    <property type="entry name" value="Isoleucyl-tRNA Synthetase, Domain 1"/>
    <property type="match status" value="1"/>
</dbReference>
<keyword evidence="3" id="KW-0067">ATP-binding</keyword>
<proteinExistence type="predicted"/>
<evidence type="ECO:0000256" key="1">
    <source>
        <dbReference type="ARBA" id="ARBA00022598"/>
    </source>
</evidence>
<dbReference type="InterPro" id="IPR009080">
    <property type="entry name" value="tRNAsynth_Ia_anticodon-bd"/>
</dbReference>
<dbReference type="InterPro" id="IPR008909">
    <property type="entry name" value="DALR_anticod-bd"/>
</dbReference>
<dbReference type="InterPro" id="IPR036695">
    <property type="entry name" value="Arg-tRNA-synth_N_sf"/>
</dbReference>
<keyword evidence="2" id="KW-0547">Nucleotide-binding</keyword>
<dbReference type="SMART" id="SM00836">
    <property type="entry name" value="DALR_1"/>
    <property type="match status" value="1"/>
</dbReference>
<keyword evidence="7" id="KW-1185">Reference proteome</keyword>
<dbReference type="SUPFAM" id="SSF47323">
    <property type="entry name" value="Anticodon-binding domain of a subclass of class I aminoacyl-tRNA synthetases"/>
    <property type="match status" value="1"/>
</dbReference>
<sequence length="264" mass="28211">MTPEQLRALLEEVAAQAARTGDLPDEAGAGPPAGPVFRPADTRAAGVVADWVTPVAQRWAPRLDLAPRDLARVLAQALTLQRPVAAVEVAPSGLVALTLEDWARSEIVPRVLEEQDHYALVDGDGRPEIVEAAGSRDPDDPVRAAQLAHARVCRIIRNAEAAGVERRSSARLGELTHVAERHLLVALADLPQRLDRHAGDAVQQRRAVTDLAALADAWDHPVRPVAVGVHPAPIHGARLLLADAVRIVLRNGLTRLGAAAPERM</sequence>
<feature type="region of interest" description="Disordered" evidence="4">
    <location>
        <begin position="17"/>
        <end position="37"/>
    </location>
</feature>
<protein>
    <recommendedName>
        <fullName evidence="5">DALR anticodon binding domain-containing protein</fullName>
    </recommendedName>
</protein>
<keyword evidence="1" id="KW-0436">Ligase</keyword>
<evidence type="ECO:0000256" key="4">
    <source>
        <dbReference type="SAM" id="MobiDB-lite"/>
    </source>
</evidence>
<accession>A0ABP7CZY5</accession>
<gene>
    <name evidence="6" type="ORF">GCM10022399_14020</name>
</gene>
<comment type="caution">
    <text evidence="6">The sequence shown here is derived from an EMBL/GenBank/DDBJ whole genome shotgun (WGS) entry which is preliminary data.</text>
</comment>
<evidence type="ECO:0000313" key="6">
    <source>
        <dbReference type="EMBL" id="GAA3698765.1"/>
    </source>
</evidence>
<name>A0ABP7CZY5_9MICO</name>
<evidence type="ECO:0000313" key="7">
    <source>
        <dbReference type="Proteomes" id="UP001501468"/>
    </source>
</evidence>
<dbReference type="Proteomes" id="UP001501468">
    <property type="component" value="Unassembled WGS sequence"/>
</dbReference>
<reference evidence="7" key="1">
    <citation type="journal article" date="2019" name="Int. J. Syst. Evol. Microbiol.">
        <title>The Global Catalogue of Microorganisms (GCM) 10K type strain sequencing project: providing services to taxonomists for standard genome sequencing and annotation.</title>
        <authorList>
            <consortium name="The Broad Institute Genomics Platform"/>
            <consortium name="The Broad Institute Genome Sequencing Center for Infectious Disease"/>
            <person name="Wu L."/>
            <person name="Ma J."/>
        </authorList>
    </citation>
    <scope>NUCLEOTIDE SEQUENCE [LARGE SCALE GENOMIC DNA]</scope>
    <source>
        <strain evidence="7">JCM 17125</strain>
    </source>
</reference>
<evidence type="ECO:0000256" key="2">
    <source>
        <dbReference type="ARBA" id="ARBA00022741"/>
    </source>
</evidence>
<dbReference type="SUPFAM" id="SSF55190">
    <property type="entry name" value="Arginyl-tRNA synthetase (ArgRS), N-terminal 'additional' domain"/>
    <property type="match status" value="1"/>
</dbReference>
<feature type="domain" description="DALR anticodon binding" evidence="5">
    <location>
        <begin position="145"/>
        <end position="264"/>
    </location>
</feature>
<dbReference type="EMBL" id="BAABDC010000002">
    <property type="protein sequence ID" value="GAA3698765.1"/>
    <property type="molecule type" value="Genomic_DNA"/>
</dbReference>
<evidence type="ECO:0000259" key="5">
    <source>
        <dbReference type="SMART" id="SM00836"/>
    </source>
</evidence>
<dbReference type="RefSeq" id="WP_344943550.1">
    <property type="nucleotide sequence ID" value="NZ_BAABDC010000002.1"/>
</dbReference>
<evidence type="ECO:0000256" key="3">
    <source>
        <dbReference type="ARBA" id="ARBA00022840"/>
    </source>
</evidence>
<organism evidence="6 7">
    <name type="scientific">Terrabacter ginsenosidimutans</name>
    <dbReference type="NCBI Taxonomy" id="490575"/>
    <lineage>
        <taxon>Bacteria</taxon>
        <taxon>Bacillati</taxon>
        <taxon>Actinomycetota</taxon>
        <taxon>Actinomycetes</taxon>
        <taxon>Micrococcales</taxon>
        <taxon>Intrasporangiaceae</taxon>
        <taxon>Terrabacter</taxon>
    </lineage>
</organism>
<dbReference type="Pfam" id="PF05746">
    <property type="entry name" value="DALR_1"/>
    <property type="match status" value="1"/>
</dbReference>